<proteinExistence type="predicted"/>
<name>A0A371G0E0_MUCPR</name>
<feature type="non-terminal residue" evidence="2">
    <location>
        <position position="1"/>
    </location>
</feature>
<dbReference type="AlphaFoldDB" id="A0A371G0E0"/>
<dbReference type="Gene3D" id="3.30.420.10">
    <property type="entry name" value="Ribonuclease H-like superfamily/Ribonuclease H"/>
    <property type="match status" value="1"/>
</dbReference>
<dbReference type="GO" id="GO:0003676">
    <property type="term" value="F:nucleic acid binding"/>
    <property type="evidence" value="ECO:0007669"/>
    <property type="project" value="InterPro"/>
</dbReference>
<feature type="region of interest" description="Disordered" evidence="1">
    <location>
        <begin position="253"/>
        <end position="274"/>
    </location>
</feature>
<evidence type="ECO:0000256" key="1">
    <source>
        <dbReference type="SAM" id="MobiDB-lite"/>
    </source>
</evidence>
<dbReference type="PANTHER" id="PTHR47266">
    <property type="entry name" value="ENDONUCLEASE-RELATED"/>
    <property type="match status" value="1"/>
</dbReference>
<dbReference type="InterPro" id="IPR052160">
    <property type="entry name" value="Gypsy_RT_Integrase-like"/>
</dbReference>
<keyword evidence="3" id="KW-1185">Reference proteome</keyword>
<sequence>MIFCEIFDVWGINFIEPFPVSYGNFCILLAIDYVSKWVEAKATKTNDAKIVVEFVKSNIFCSYYKKWPIQTGMIGAASWRMLYEHIEQLTELHWECHPTGLSSTKLVTYQLRSNTERTGRSRSATCHMTKPAGNRKELRLEAYENSRIYKEKVKHFHDNRILRKEFTVGQKVLLFNSRLKLIAGKLRSKWDGSFVITHIFPYGAVEVRDTASNRTFKVNSHQLKPYHEGPNLSSTLGKMDIITMVELSHVASPNENQKSLLGNRDRVKSRPSQR</sequence>
<dbReference type="EMBL" id="QJKJ01007172">
    <property type="protein sequence ID" value="RDX84036.1"/>
    <property type="molecule type" value="Genomic_DNA"/>
</dbReference>
<gene>
    <name evidence="2" type="ORF">CR513_34974</name>
</gene>
<reference evidence="2" key="1">
    <citation type="submission" date="2018-05" db="EMBL/GenBank/DDBJ databases">
        <title>Draft genome of Mucuna pruriens seed.</title>
        <authorList>
            <person name="Nnadi N.E."/>
            <person name="Vos R."/>
            <person name="Hasami M.H."/>
            <person name="Devisetty U.K."/>
            <person name="Aguiy J.C."/>
        </authorList>
    </citation>
    <scope>NUCLEOTIDE SEQUENCE [LARGE SCALE GENOMIC DNA]</scope>
    <source>
        <strain evidence="2">JCA_2017</strain>
    </source>
</reference>
<dbReference type="InterPro" id="IPR012337">
    <property type="entry name" value="RNaseH-like_sf"/>
</dbReference>
<dbReference type="SUPFAM" id="SSF53098">
    <property type="entry name" value="Ribonuclease H-like"/>
    <property type="match status" value="1"/>
</dbReference>
<organism evidence="2 3">
    <name type="scientific">Mucuna pruriens</name>
    <name type="common">Velvet bean</name>
    <name type="synonym">Dolichos pruriens</name>
    <dbReference type="NCBI Taxonomy" id="157652"/>
    <lineage>
        <taxon>Eukaryota</taxon>
        <taxon>Viridiplantae</taxon>
        <taxon>Streptophyta</taxon>
        <taxon>Embryophyta</taxon>
        <taxon>Tracheophyta</taxon>
        <taxon>Spermatophyta</taxon>
        <taxon>Magnoliopsida</taxon>
        <taxon>eudicotyledons</taxon>
        <taxon>Gunneridae</taxon>
        <taxon>Pentapetalae</taxon>
        <taxon>rosids</taxon>
        <taxon>fabids</taxon>
        <taxon>Fabales</taxon>
        <taxon>Fabaceae</taxon>
        <taxon>Papilionoideae</taxon>
        <taxon>50 kb inversion clade</taxon>
        <taxon>NPAAA clade</taxon>
        <taxon>indigoferoid/millettioid clade</taxon>
        <taxon>Phaseoleae</taxon>
        <taxon>Mucuna</taxon>
    </lineage>
</organism>
<comment type="caution">
    <text evidence="2">The sequence shown here is derived from an EMBL/GenBank/DDBJ whole genome shotgun (WGS) entry which is preliminary data.</text>
</comment>
<accession>A0A371G0E0</accession>
<dbReference type="InterPro" id="IPR036397">
    <property type="entry name" value="RNaseH_sf"/>
</dbReference>
<protein>
    <recommendedName>
        <fullName evidence="4">Reverse transcriptase domain-containing protein</fullName>
    </recommendedName>
</protein>
<evidence type="ECO:0000313" key="2">
    <source>
        <dbReference type="EMBL" id="RDX84036.1"/>
    </source>
</evidence>
<dbReference type="Proteomes" id="UP000257109">
    <property type="component" value="Unassembled WGS sequence"/>
</dbReference>
<evidence type="ECO:0008006" key="4">
    <source>
        <dbReference type="Google" id="ProtNLM"/>
    </source>
</evidence>
<evidence type="ECO:0000313" key="3">
    <source>
        <dbReference type="Proteomes" id="UP000257109"/>
    </source>
</evidence>